<dbReference type="AlphaFoldDB" id="A0A317T4U3"/>
<dbReference type="Proteomes" id="UP000246278">
    <property type="component" value="Unassembled WGS sequence"/>
</dbReference>
<evidence type="ECO:0000313" key="2">
    <source>
        <dbReference type="Proteomes" id="UP000246278"/>
    </source>
</evidence>
<evidence type="ECO:0008006" key="3">
    <source>
        <dbReference type="Google" id="ProtNLM"/>
    </source>
</evidence>
<dbReference type="RefSeq" id="WP_146204159.1">
    <property type="nucleotide sequence ID" value="NZ_PDNZ01000006.1"/>
</dbReference>
<accession>A0A317T4U3</accession>
<dbReference type="Gene3D" id="3.10.129.10">
    <property type="entry name" value="Hotdog Thioesterase"/>
    <property type="match status" value="1"/>
</dbReference>
<sequence>MSSVADIPINKHLGITYREGTQSLHLPDDCRIRNYFGGVSFCAQFTLAEAASAQYLFDRLGMDLETDIPTLRNAVTKFHKPTEGESVAKLISLEHLFGEFQRILDDRRKIVTTAHVVVVSEAGVKALEAEFTWLVLRKENL</sequence>
<evidence type="ECO:0000313" key="1">
    <source>
        <dbReference type="EMBL" id="PWW81644.1"/>
    </source>
</evidence>
<name>A0A317T4U3_9CHLB</name>
<gene>
    <name evidence="1" type="ORF">CR164_09565</name>
</gene>
<proteinExistence type="predicted"/>
<dbReference type="OrthoDB" id="793353at2"/>
<protein>
    <recommendedName>
        <fullName evidence="3">Thioesterase</fullName>
    </recommendedName>
</protein>
<comment type="caution">
    <text evidence="1">The sequence shown here is derived from an EMBL/GenBank/DDBJ whole genome shotgun (WGS) entry which is preliminary data.</text>
</comment>
<dbReference type="EMBL" id="PDNZ01000006">
    <property type="protein sequence ID" value="PWW81644.1"/>
    <property type="molecule type" value="Genomic_DNA"/>
</dbReference>
<dbReference type="SUPFAM" id="SSF54637">
    <property type="entry name" value="Thioesterase/thiol ester dehydrase-isomerase"/>
    <property type="match status" value="1"/>
</dbReference>
<reference evidence="2" key="1">
    <citation type="submission" date="2017-10" db="EMBL/GenBank/DDBJ databases">
        <authorList>
            <person name="Gaisin V.A."/>
            <person name="Rysina M.S."/>
            <person name="Grouzdev D.S."/>
        </authorList>
    </citation>
    <scope>NUCLEOTIDE SEQUENCE [LARGE SCALE GENOMIC DNA]</scope>
    <source>
        <strain evidence="2">V1</strain>
    </source>
</reference>
<organism evidence="1 2">
    <name type="scientific">Prosthecochloris marina</name>
    <dbReference type="NCBI Taxonomy" id="2017681"/>
    <lineage>
        <taxon>Bacteria</taxon>
        <taxon>Pseudomonadati</taxon>
        <taxon>Chlorobiota</taxon>
        <taxon>Chlorobiia</taxon>
        <taxon>Chlorobiales</taxon>
        <taxon>Chlorobiaceae</taxon>
        <taxon>Prosthecochloris</taxon>
    </lineage>
</organism>
<dbReference type="InterPro" id="IPR029069">
    <property type="entry name" value="HotDog_dom_sf"/>
</dbReference>
<keyword evidence="2" id="KW-1185">Reference proteome</keyword>